<accession>A0A2G1BT15</accession>
<evidence type="ECO:0000313" key="2">
    <source>
        <dbReference type="EMBL" id="PHN97192.1"/>
    </source>
</evidence>
<keyword evidence="4" id="KW-1185">Reference proteome</keyword>
<reference evidence="1 4" key="3">
    <citation type="submission" date="2023-07" db="EMBL/GenBank/DDBJ databases">
        <title>Genome content predicts the carbon catabolic preferences of heterotrophic bacteria.</title>
        <authorList>
            <person name="Gralka M."/>
        </authorList>
    </citation>
    <scope>NUCLEOTIDE SEQUENCE [LARGE SCALE GENOMIC DNA]</scope>
    <source>
        <strain evidence="1 4">4G03</strain>
    </source>
</reference>
<reference evidence="2" key="2">
    <citation type="submission" date="2017-10" db="EMBL/GenBank/DDBJ databases">
        <authorList>
            <person name="Enke T.N."/>
            <person name="Cordero O.X."/>
        </authorList>
    </citation>
    <scope>NUCLEOTIDE SEQUENCE</scope>
    <source>
        <strain evidence="2">4G03</strain>
    </source>
</reference>
<proteinExistence type="predicted"/>
<dbReference type="Proteomes" id="UP000222163">
    <property type="component" value="Unassembled WGS sequence"/>
</dbReference>
<protein>
    <submittedName>
        <fullName evidence="2">Uncharacterized protein</fullName>
    </submittedName>
</protein>
<dbReference type="EMBL" id="PDUU01000009">
    <property type="protein sequence ID" value="PHN97192.1"/>
    <property type="molecule type" value="Genomic_DNA"/>
</dbReference>
<dbReference type="RefSeq" id="WP_099216045.1">
    <property type="nucleotide sequence ID" value="NZ_JAUYVU010000011.1"/>
</dbReference>
<sequence length="72" mass="8319">MKESLKRKNYIVAVNVFLGLKTNCKLILGRHAILEYTDQKKSAMINAINAKYFWVSIEVVNEFKIITQTSIQ</sequence>
<evidence type="ECO:0000313" key="3">
    <source>
        <dbReference type="Proteomes" id="UP000222163"/>
    </source>
</evidence>
<organism evidence="2 3">
    <name type="scientific">Tenacibaculum discolor</name>
    <dbReference type="NCBI Taxonomy" id="361581"/>
    <lineage>
        <taxon>Bacteria</taxon>
        <taxon>Pseudomonadati</taxon>
        <taxon>Bacteroidota</taxon>
        <taxon>Flavobacteriia</taxon>
        <taxon>Flavobacteriales</taxon>
        <taxon>Flavobacteriaceae</taxon>
        <taxon>Tenacibaculum</taxon>
    </lineage>
</organism>
<name>A0A2G1BT15_9FLAO</name>
<reference evidence="2 3" key="1">
    <citation type="journal article" date="2016" name="Nat. Commun.">
        <title>Microbial interactions lead to rapid micro-scale successions on model marine particles.</title>
        <authorList>
            <person name="Datta M.S."/>
            <person name="Sliwerska E."/>
            <person name="Gore J."/>
            <person name="Polz M.F."/>
            <person name="Cordero O.X."/>
        </authorList>
    </citation>
    <scope>NUCLEOTIDE SEQUENCE [LARGE SCALE GENOMIC DNA]</scope>
    <source>
        <strain evidence="2 3">4G03</strain>
    </source>
</reference>
<evidence type="ECO:0000313" key="4">
    <source>
        <dbReference type="Proteomes" id="UP001242342"/>
    </source>
</evidence>
<dbReference type="AlphaFoldDB" id="A0A2G1BT15"/>
<evidence type="ECO:0000313" key="1">
    <source>
        <dbReference type="EMBL" id="MDP2542423.1"/>
    </source>
</evidence>
<dbReference type="EMBL" id="JAUYVU010000011">
    <property type="protein sequence ID" value="MDP2542423.1"/>
    <property type="molecule type" value="Genomic_DNA"/>
</dbReference>
<comment type="caution">
    <text evidence="2">The sequence shown here is derived from an EMBL/GenBank/DDBJ whole genome shotgun (WGS) entry which is preliminary data.</text>
</comment>
<dbReference type="Proteomes" id="UP001242342">
    <property type="component" value="Unassembled WGS sequence"/>
</dbReference>
<gene>
    <name evidence="2" type="ORF">CSC81_12355</name>
    <name evidence="1" type="ORF">Q8W23_13160</name>
</gene>